<dbReference type="Gene3D" id="1.10.3210.10">
    <property type="entry name" value="Hypothetical protein af1432"/>
    <property type="match status" value="1"/>
</dbReference>
<dbReference type="Pfam" id="PF13286">
    <property type="entry name" value="HD_assoc"/>
    <property type="match status" value="1"/>
</dbReference>
<dbReference type="InterPro" id="IPR051094">
    <property type="entry name" value="Diverse_Catalytic_Enzymes"/>
</dbReference>
<dbReference type="InterPro" id="IPR003607">
    <property type="entry name" value="HD/PDEase_dom"/>
</dbReference>
<dbReference type="NCBIfam" id="NF002327">
    <property type="entry name" value="PRK01286.1-2"/>
    <property type="match status" value="1"/>
</dbReference>
<dbReference type="EMBL" id="LTBC01000020">
    <property type="protein sequence ID" value="KYH30812.1"/>
    <property type="molecule type" value="Genomic_DNA"/>
</dbReference>
<dbReference type="InterPro" id="IPR023023">
    <property type="entry name" value="dNTPase_2"/>
</dbReference>
<dbReference type="SMART" id="SM00471">
    <property type="entry name" value="HDc"/>
    <property type="match status" value="1"/>
</dbReference>
<dbReference type="SUPFAM" id="SSF109604">
    <property type="entry name" value="HD-domain/PDEase-like"/>
    <property type="match status" value="1"/>
</dbReference>
<dbReference type="GO" id="GO:0016793">
    <property type="term" value="F:triphosphoric monoester hydrolase activity"/>
    <property type="evidence" value="ECO:0007669"/>
    <property type="project" value="InterPro"/>
</dbReference>
<gene>
    <name evidence="4" type="primary">dgt</name>
    <name evidence="4" type="ORF">MOMUL_28770</name>
</gene>
<reference evidence="4 5" key="1">
    <citation type="submission" date="2016-02" db="EMBL/GenBank/DDBJ databases">
        <title>Genome sequence of Moorella mulderi DSM 14980.</title>
        <authorList>
            <person name="Poehlein A."/>
            <person name="Daniel R."/>
        </authorList>
    </citation>
    <scope>NUCLEOTIDE SEQUENCE [LARGE SCALE GENOMIC DNA]</scope>
    <source>
        <strain evidence="4 5">DSM 14980</strain>
    </source>
</reference>
<evidence type="ECO:0000256" key="1">
    <source>
        <dbReference type="ARBA" id="ARBA00022801"/>
    </source>
</evidence>
<protein>
    <recommendedName>
        <fullName evidence="2">Deoxyguanosinetriphosphate triphosphohydrolase-like protein</fullName>
    </recommendedName>
</protein>
<evidence type="ECO:0000313" key="4">
    <source>
        <dbReference type="EMBL" id="KYH30812.1"/>
    </source>
</evidence>
<evidence type="ECO:0000256" key="2">
    <source>
        <dbReference type="HAMAP-Rule" id="MF_01212"/>
    </source>
</evidence>
<dbReference type="NCBIfam" id="TIGR01353">
    <property type="entry name" value="dGTP_triPase"/>
    <property type="match status" value="1"/>
</dbReference>
<dbReference type="Proteomes" id="UP000075670">
    <property type="component" value="Unassembled WGS sequence"/>
</dbReference>
<dbReference type="PANTHER" id="PTHR35795:SF1">
    <property type="entry name" value="BIS(5'-NUCLEOSYL)-TETRAPHOSPHATASE, SYMMETRICAL"/>
    <property type="match status" value="1"/>
</dbReference>
<evidence type="ECO:0000313" key="5">
    <source>
        <dbReference type="Proteomes" id="UP000075670"/>
    </source>
</evidence>
<sequence>MLLRVEAEKREEAILSPLASLSSRTRGRQVPEEPCPIRTEYQRDRDRIIHCKAFRRLKHKTQVFIAPEGDHYRTRLTHTLEVAQISRTIARALRLNEDLAEAIALGHDLGHTPFGHSGEEALNEVVPGGFKHNLQSLRVVEVLEGGRGLNLTWEVRDGIAHHTGPVKPQTLEGQIICYADRIAYINHDIDDALRAGIITQEQLPADCLKILGLTHRQRIDTMVTDIIRYSWEQGRIAMSPAVQQATDNLREFLFKNVYIGSPAKVEEGKAKNLLKQLYFYYLEHPEALPAPVHPGDDLARRACDYIAGMTDRYAILQYTRLFVPTGFPS</sequence>
<keyword evidence="5" id="KW-1185">Reference proteome</keyword>
<accession>A0A151AT99</accession>
<comment type="caution">
    <text evidence="4">The sequence shown here is derived from an EMBL/GenBank/DDBJ whole genome shotgun (WGS) entry which is preliminary data.</text>
</comment>
<dbReference type="PANTHER" id="PTHR35795">
    <property type="entry name" value="SLR1885 PROTEIN"/>
    <property type="match status" value="1"/>
</dbReference>
<name>A0A151AT99_9FIRM</name>
<proteinExistence type="inferred from homology"/>
<keyword evidence="1 2" id="KW-0378">Hydrolase</keyword>
<dbReference type="AlphaFoldDB" id="A0A151AT99"/>
<dbReference type="InterPro" id="IPR006261">
    <property type="entry name" value="dGTPase"/>
</dbReference>
<dbReference type="RefSeq" id="WP_062285886.1">
    <property type="nucleotide sequence ID" value="NZ_LTBC01000020.1"/>
</dbReference>
<feature type="domain" description="HD" evidence="3">
    <location>
        <begin position="75"/>
        <end position="185"/>
    </location>
</feature>
<evidence type="ECO:0000259" key="3">
    <source>
        <dbReference type="PROSITE" id="PS51831"/>
    </source>
</evidence>
<organism evidence="4 5">
    <name type="scientific">Moorella mulderi DSM 14980</name>
    <dbReference type="NCBI Taxonomy" id="1122241"/>
    <lineage>
        <taxon>Bacteria</taxon>
        <taxon>Bacillati</taxon>
        <taxon>Bacillota</taxon>
        <taxon>Clostridia</taxon>
        <taxon>Neomoorellales</taxon>
        <taxon>Neomoorellaceae</taxon>
        <taxon>Neomoorella</taxon>
    </lineage>
</organism>
<dbReference type="OrthoDB" id="9803619at2"/>
<dbReference type="InterPro" id="IPR006674">
    <property type="entry name" value="HD_domain"/>
</dbReference>
<comment type="similarity">
    <text evidence="2">Belongs to the dGTPase family. Type 2 subfamily.</text>
</comment>
<dbReference type="HAMAP" id="MF_01212">
    <property type="entry name" value="dGTPase_type2"/>
    <property type="match status" value="1"/>
</dbReference>
<dbReference type="CDD" id="cd00077">
    <property type="entry name" value="HDc"/>
    <property type="match status" value="1"/>
</dbReference>
<dbReference type="PROSITE" id="PS51831">
    <property type="entry name" value="HD"/>
    <property type="match status" value="1"/>
</dbReference>
<dbReference type="Pfam" id="PF01966">
    <property type="entry name" value="HD"/>
    <property type="match status" value="1"/>
</dbReference>
<dbReference type="InterPro" id="IPR026875">
    <property type="entry name" value="PHydrolase_assoc_dom"/>
</dbReference>
<dbReference type="PATRIC" id="fig|1122241.3.peg.3064"/>